<dbReference type="GO" id="GO:0007155">
    <property type="term" value="P:cell adhesion"/>
    <property type="evidence" value="ECO:0007669"/>
    <property type="project" value="InterPro"/>
</dbReference>
<sequence length="514" mass="57870">MKKKRIFGLAGIAAVVLAAGAGIYYTTSHHGSKGNSDLKVVTSFYPVYEFTKQVVGDEGEVSYLIPAGSEAHDFQPSTKNVADIEKADTFVYLNENMETWVPKVEKSINTKNTKIIKASQGMVLLPGIEEEDHDHGGEEHHHEYDPHVWLSPKRSQKLVETIRDGLIAQHPDKKAVFTTNAEKYLKKLKTLDKEYTEALSQAKQKSFVTQHSAFAYLALDYGLTQVPISGVSAESDPSAKRIASLSKYVKEYDINYIYFEENASSSVAKTLANEVGVKTAVLNPIESLTKEQLKKGEDYVSVMTENLKNLRLTTDVEGKAIQPEAGSDDKKTVQNGYFDDKDVKDRELSDWSGEWQSVYPYLQDGTLDQVFEYKALLNKDKTAQEYKEYYTKGYQTDVSKIAIDGKKMTMTFTKNDGSSVTHTYRYDGYKILTYASGKKGVRYLFTATDSQAADNPYQYVQFSDHQIDPTTSAHFHIFFGNSSQDEILKEMDNWPTYYPGKLSGFEIAQEMVSH</sequence>
<reference evidence="8 9" key="1">
    <citation type="submission" date="2014-04" db="EMBL/GenBank/DDBJ databases">
        <title>Variable characteristics of bacteriocin-producing Streptococcus salivarius strains isolated from Malaysian subjects.</title>
        <authorList>
            <person name="Philip K."/>
            <person name="Barbour A."/>
        </authorList>
    </citation>
    <scope>NUCLEOTIDE SEQUENCE [LARGE SCALE GENOMIC DNA]</scope>
    <source>
        <strain evidence="8 9">NU10</strain>
    </source>
</reference>
<dbReference type="InterPro" id="IPR006127">
    <property type="entry name" value="ZnuA-like"/>
</dbReference>
<comment type="similarity">
    <text evidence="1 7">Belongs to the bacterial solute-binding protein 9 family.</text>
</comment>
<dbReference type="InterPro" id="IPR015304">
    <property type="entry name" value="ZinT_dom"/>
</dbReference>
<comment type="caution">
    <text evidence="8">The sequence shown here is derived from an EMBL/GenBank/DDBJ whole genome shotgun (WGS) entry which is preliminary data.</text>
</comment>
<dbReference type="InterPro" id="IPR006129">
    <property type="entry name" value="AdhesinB"/>
</dbReference>
<proteinExistence type="inferred from homology"/>
<dbReference type="PRINTS" id="PR00690">
    <property type="entry name" value="ADHESNFAMILY"/>
</dbReference>
<dbReference type="Gene3D" id="3.40.50.1980">
    <property type="entry name" value="Nitrogenase molybdenum iron protein domain"/>
    <property type="match status" value="2"/>
</dbReference>
<dbReference type="GO" id="GO:0006829">
    <property type="term" value="P:zinc ion transport"/>
    <property type="evidence" value="ECO:0007669"/>
    <property type="project" value="UniProtKB-KW"/>
</dbReference>
<keyword evidence="6" id="KW-0406">Ion transport</keyword>
<gene>
    <name evidence="8" type="ORF">DL07_06105</name>
</gene>
<dbReference type="AlphaFoldDB" id="A0A074IPZ7"/>
<accession>A0A074IPZ7</accession>
<keyword evidence="3" id="KW-0732">Signal</keyword>
<name>A0A074IPZ7_STRSL</name>
<dbReference type="SUPFAM" id="SSF53807">
    <property type="entry name" value="Helical backbone' metal receptor"/>
    <property type="match status" value="1"/>
</dbReference>
<keyword evidence="2 7" id="KW-0813">Transport</keyword>
<evidence type="ECO:0000256" key="4">
    <source>
        <dbReference type="ARBA" id="ARBA00022833"/>
    </source>
</evidence>
<evidence type="ECO:0000256" key="5">
    <source>
        <dbReference type="ARBA" id="ARBA00022906"/>
    </source>
</evidence>
<dbReference type="Proteomes" id="UP000027855">
    <property type="component" value="Unassembled WGS sequence"/>
</dbReference>
<evidence type="ECO:0000256" key="3">
    <source>
        <dbReference type="ARBA" id="ARBA00022729"/>
    </source>
</evidence>
<evidence type="ECO:0000256" key="1">
    <source>
        <dbReference type="ARBA" id="ARBA00011028"/>
    </source>
</evidence>
<evidence type="ECO:0000256" key="2">
    <source>
        <dbReference type="ARBA" id="ARBA00022448"/>
    </source>
</evidence>
<dbReference type="RefSeq" id="WP_002885163.1">
    <property type="nucleotide sequence ID" value="NZ_CP015282.1"/>
</dbReference>
<keyword evidence="5" id="KW-0864">Zinc transport</keyword>
<dbReference type="InterPro" id="IPR050492">
    <property type="entry name" value="Bact_metal-bind_prot9"/>
</dbReference>
<evidence type="ECO:0000313" key="9">
    <source>
        <dbReference type="Proteomes" id="UP000027855"/>
    </source>
</evidence>
<dbReference type="GO" id="GO:0008270">
    <property type="term" value="F:zinc ion binding"/>
    <property type="evidence" value="ECO:0007669"/>
    <property type="project" value="InterPro"/>
</dbReference>
<dbReference type="PANTHER" id="PTHR42953">
    <property type="entry name" value="HIGH-AFFINITY ZINC UPTAKE SYSTEM PROTEIN ZNUA-RELATED"/>
    <property type="match status" value="1"/>
</dbReference>
<dbReference type="InterPro" id="IPR006128">
    <property type="entry name" value="Lipoprotein_PsaA-like"/>
</dbReference>
<dbReference type="Pfam" id="PF09223">
    <property type="entry name" value="ZinT"/>
    <property type="match status" value="1"/>
</dbReference>
<dbReference type="EMBL" id="JJMT01000026">
    <property type="protein sequence ID" value="KEO43718.1"/>
    <property type="molecule type" value="Genomic_DNA"/>
</dbReference>
<evidence type="ECO:0000256" key="7">
    <source>
        <dbReference type="RuleBase" id="RU003512"/>
    </source>
</evidence>
<dbReference type="Pfam" id="PF01297">
    <property type="entry name" value="ZnuA"/>
    <property type="match status" value="1"/>
</dbReference>
<protein>
    <submittedName>
        <fullName evidence="8">Zinc ABC transporter substrate-binding protein</fullName>
    </submittedName>
</protein>
<organism evidence="8 9">
    <name type="scientific">Streptococcus salivarius</name>
    <dbReference type="NCBI Taxonomy" id="1304"/>
    <lineage>
        <taxon>Bacteria</taxon>
        <taxon>Bacillati</taxon>
        <taxon>Bacillota</taxon>
        <taxon>Bacilli</taxon>
        <taxon>Lactobacillales</taxon>
        <taxon>Streptococcaceae</taxon>
        <taxon>Streptococcus</taxon>
    </lineage>
</organism>
<dbReference type="InterPro" id="IPR012674">
    <property type="entry name" value="Calycin"/>
</dbReference>
<dbReference type="PRINTS" id="PR00691">
    <property type="entry name" value="ADHESINB"/>
</dbReference>
<keyword evidence="4" id="KW-0862">Zinc</keyword>
<dbReference type="PANTHER" id="PTHR42953:SF3">
    <property type="entry name" value="HIGH-AFFINITY ZINC UPTAKE SYSTEM PROTEIN ZNUA"/>
    <property type="match status" value="1"/>
</dbReference>
<evidence type="ECO:0000313" key="8">
    <source>
        <dbReference type="EMBL" id="KEO43718.1"/>
    </source>
</evidence>
<dbReference type="CDD" id="cd01017">
    <property type="entry name" value="AdcA"/>
    <property type="match status" value="1"/>
</dbReference>
<evidence type="ECO:0000256" key="6">
    <source>
        <dbReference type="ARBA" id="ARBA00023065"/>
    </source>
</evidence>
<dbReference type="Gene3D" id="2.40.128.20">
    <property type="match status" value="1"/>
</dbReference>
<dbReference type="SUPFAM" id="SSF50814">
    <property type="entry name" value="Lipocalins"/>
    <property type="match status" value="1"/>
</dbReference>